<dbReference type="PROSITE" id="PS50110">
    <property type="entry name" value="RESPONSE_REGULATORY"/>
    <property type="match status" value="1"/>
</dbReference>
<dbReference type="InterPro" id="IPR051015">
    <property type="entry name" value="EvgA-like"/>
</dbReference>
<dbReference type="InterPro" id="IPR000792">
    <property type="entry name" value="Tscrpt_reg_LuxR_C"/>
</dbReference>
<keyword evidence="2 6" id="KW-0238">DNA-binding</keyword>
<evidence type="ECO:0000259" key="5">
    <source>
        <dbReference type="PROSITE" id="PS50110"/>
    </source>
</evidence>
<keyword evidence="1 3" id="KW-0597">Phosphoprotein</keyword>
<dbReference type="PANTHER" id="PTHR45566">
    <property type="entry name" value="HTH-TYPE TRANSCRIPTIONAL REGULATOR YHJB-RELATED"/>
    <property type="match status" value="1"/>
</dbReference>
<dbReference type="InterPro" id="IPR011006">
    <property type="entry name" value="CheY-like_superfamily"/>
</dbReference>
<accession>A0A2V1P6I7</accession>
<evidence type="ECO:0000256" key="2">
    <source>
        <dbReference type="ARBA" id="ARBA00023125"/>
    </source>
</evidence>
<dbReference type="InterPro" id="IPR001789">
    <property type="entry name" value="Sig_transdc_resp-reg_receiver"/>
</dbReference>
<protein>
    <submittedName>
        <fullName evidence="6">DNA-binding response regulator</fullName>
    </submittedName>
</protein>
<feature type="modified residue" description="4-aspartylphosphate" evidence="3">
    <location>
        <position position="72"/>
    </location>
</feature>
<dbReference type="CDD" id="cd06170">
    <property type="entry name" value="LuxR_C_like"/>
    <property type="match status" value="1"/>
</dbReference>
<dbReference type="AlphaFoldDB" id="A0A2V1P6I7"/>
<dbReference type="InterPro" id="IPR058245">
    <property type="entry name" value="NreC/VraR/RcsB-like_REC"/>
</dbReference>
<dbReference type="OrthoDB" id="3679796at2"/>
<evidence type="ECO:0000256" key="3">
    <source>
        <dbReference type="PROSITE-ProRule" id="PRU00169"/>
    </source>
</evidence>
<evidence type="ECO:0000313" key="6">
    <source>
        <dbReference type="EMBL" id="PWG17956.1"/>
    </source>
</evidence>
<dbReference type="Proteomes" id="UP000245293">
    <property type="component" value="Unassembled WGS sequence"/>
</dbReference>
<feature type="domain" description="Response regulatory" evidence="5">
    <location>
        <begin position="20"/>
        <end position="137"/>
    </location>
</feature>
<dbReference type="RefSeq" id="WP_109386982.1">
    <property type="nucleotide sequence ID" value="NZ_QETF01000003.1"/>
</dbReference>
<dbReference type="SMART" id="SM00421">
    <property type="entry name" value="HTH_LUXR"/>
    <property type="match status" value="1"/>
</dbReference>
<keyword evidence="7" id="KW-1185">Reference proteome</keyword>
<comment type="caution">
    <text evidence="6">The sequence shown here is derived from an EMBL/GenBank/DDBJ whole genome shotgun (WGS) entry which is preliminary data.</text>
</comment>
<dbReference type="SUPFAM" id="SSF52172">
    <property type="entry name" value="CheY-like"/>
    <property type="match status" value="1"/>
</dbReference>
<organism evidence="6 7">
    <name type="scientific">Salibaculum griseiflavum</name>
    <dbReference type="NCBI Taxonomy" id="1914409"/>
    <lineage>
        <taxon>Bacteria</taxon>
        <taxon>Pseudomonadati</taxon>
        <taxon>Pseudomonadota</taxon>
        <taxon>Alphaproteobacteria</taxon>
        <taxon>Rhodobacterales</taxon>
        <taxon>Roseobacteraceae</taxon>
        <taxon>Salibaculum</taxon>
    </lineage>
</organism>
<dbReference type="SMART" id="SM00448">
    <property type="entry name" value="REC"/>
    <property type="match status" value="1"/>
</dbReference>
<sequence>MTNSKKNFAYKAEPTPEQIHVLIADDHRMIAEALRGTLLAHGGFLVSLSETLDGTLGVLRANRKEKILVLLDITMPGMQGLRSVKQVIDAVPNGSVVLFSGTSDADFVWRAIDLGAKGFISKSQQLRSLPTTLQLINDGNEFVPMSLSRRETSNEDSGASLNDIELFILRAVADGKTNKEIALEISRSEVAVKMKMRTICQKLHARNRAHAVIVASKANLL</sequence>
<dbReference type="Gene3D" id="3.40.50.2300">
    <property type="match status" value="1"/>
</dbReference>
<name>A0A2V1P6I7_9RHOB</name>
<evidence type="ECO:0000256" key="1">
    <source>
        <dbReference type="ARBA" id="ARBA00022553"/>
    </source>
</evidence>
<evidence type="ECO:0000313" key="7">
    <source>
        <dbReference type="Proteomes" id="UP000245293"/>
    </source>
</evidence>
<dbReference type="Pfam" id="PF00196">
    <property type="entry name" value="GerE"/>
    <property type="match status" value="1"/>
</dbReference>
<dbReference type="EMBL" id="QETF01000003">
    <property type="protein sequence ID" value="PWG17956.1"/>
    <property type="molecule type" value="Genomic_DNA"/>
</dbReference>
<dbReference type="CDD" id="cd17535">
    <property type="entry name" value="REC_NarL-like"/>
    <property type="match status" value="1"/>
</dbReference>
<dbReference type="PROSITE" id="PS50043">
    <property type="entry name" value="HTH_LUXR_2"/>
    <property type="match status" value="1"/>
</dbReference>
<dbReference type="Pfam" id="PF00072">
    <property type="entry name" value="Response_reg"/>
    <property type="match status" value="1"/>
</dbReference>
<dbReference type="GO" id="GO:0006355">
    <property type="term" value="P:regulation of DNA-templated transcription"/>
    <property type="evidence" value="ECO:0007669"/>
    <property type="project" value="InterPro"/>
</dbReference>
<gene>
    <name evidence="6" type="ORF">DFK10_04415</name>
</gene>
<dbReference type="InterPro" id="IPR016032">
    <property type="entry name" value="Sig_transdc_resp-reg_C-effctor"/>
</dbReference>
<dbReference type="GO" id="GO:0000160">
    <property type="term" value="P:phosphorelay signal transduction system"/>
    <property type="evidence" value="ECO:0007669"/>
    <property type="project" value="InterPro"/>
</dbReference>
<reference evidence="7" key="1">
    <citation type="submission" date="2018-05" db="EMBL/GenBank/DDBJ databases">
        <authorList>
            <person name="Du Z."/>
            <person name="Wang X."/>
        </authorList>
    </citation>
    <scope>NUCLEOTIDE SEQUENCE [LARGE SCALE GENOMIC DNA]</scope>
    <source>
        <strain evidence="7">WDS4C29</strain>
    </source>
</reference>
<dbReference type="GO" id="GO:0003677">
    <property type="term" value="F:DNA binding"/>
    <property type="evidence" value="ECO:0007669"/>
    <property type="project" value="UniProtKB-KW"/>
</dbReference>
<dbReference type="PANTHER" id="PTHR45566:SF1">
    <property type="entry name" value="HTH-TYPE TRANSCRIPTIONAL REGULATOR YHJB-RELATED"/>
    <property type="match status" value="1"/>
</dbReference>
<proteinExistence type="predicted"/>
<feature type="domain" description="HTH luxR-type" evidence="4">
    <location>
        <begin position="154"/>
        <end position="219"/>
    </location>
</feature>
<dbReference type="SUPFAM" id="SSF46894">
    <property type="entry name" value="C-terminal effector domain of the bipartite response regulators"/>
    <property type="match status" value="1"/>
</dbReference>
<evidence type="ECO:0000259" key="4">
    <source>
        <dbReference type="PROSITE" id="PS50043"/>
    </source>
</evidence>